<dbReference type="AlphaFoldDB" id="A0A0D2FUQ3"/>
<evidence type="ECO:0000256" key="9">
    <source>
        <dbReference type="ARBA" id="ARBA00023128"/>
    </source>
</evidence>
<dbReference type="FunFam" id="1.10.287.990:FF:000001">
    <property type="entry name" value="Superoxide dismutase"/>
    <property type="match status" value="1"/>
</dbReference>
<dbReference type="Pfam" id="PF02777">
    <property type="entry name" value="Sod_Fe_C"/>
    <property type="match status" value="1"/>
</dbReference>
<evidence type="ECO:0000256" key="6">
    <source>
        <dbReference type="ARBA" id="ARBA00022723"/>
    </source>
</evidence>
<reference evidence="16 17" key="1">
    <citation type="submission" date="2015-01" db="EMBL/GenBank/DDBJ databases">
        <title>The Genome Sequence of Capronia semiimmersa CBS27337.</title>
        <authorList>
            <consortium name="The Broad Institute Genomics Platform"/>
            <person name="Cuomo C."/>
            <person name="de Hoog S."/>
            <person name="Gorbushina A."/>
            <person name="Stielow B."/>
            <person name="Teixiera M."/>
            <person name="Abouelleil A."/>
            <person name="Chapman S.B."/>
            <person name="Priest M."/>
            <person name="Young S.K."/>
            <person name="Wortman J."/>
            <person name="Nusbaum C."/>
            <person name="Birren B."/>
        </authorList>
    </citation>
    <scope>NUCLEOTIDE SEQUENCE [LARGE SCALE GENOMIC DNA]</scope>
    <source>
        <strain evidence="16 17">CBS 27337</strain>
    </source>
</reference>
<evidence type="ECO:0000256" key="10">
    <source>
        <dbReference type="ARBA" id="ARBA00023211"/>
    </source>
</evidence>
<feature type="binding site" evidence="12">
    <location>
        <position position="169"/>
    </location>
    <ligand>
        <name>Mn(2+)</name>
        <dbReference type="ChEBI" id="CHEBI:29035"/>
    </ligand>
</feature>
<keyword evidence="8 13" id="KW-0560">Oxidoreductase</keyword>
<evidence type="ECO:0000256" key="1">
    <source>
        <dbReference type="ARBA" id="ARBA00001936"/>
    </source>
</evidence>
<dbReference type="Proteomes" id="UP000054266">
    <property type="component" value="Unassembled WGS sequence"/>
</dbReference>
<dbReference type="InterPro" id="IPR036324">
    <property type="entry name" value="Mn/Fe_SOD_N_sf"/>
</dbReference>
<dbReference type="PRINTS" id="PR01703">
    <property type="entry name" value="MNSODISMTASE"/>
</dbReference>
<keyword evidence="10" id="KW-0464">Manganese</keyword>
<comment type="subcellular location">
    <subcellularLocation>
        <location evidence="3">Mitochondrion matrix</location>
    </subcellularLocation>
</comment>
<feature type="domain" description="Manganese/iron superoxide dismutase N-terminal" evidence="14">
    <location>
        <begin position="4"/>
        <end position="84"/>
    </location>
</feature>
<comment type="subunit">
    <text evidence="5">Homotetramer.</text>
</comment>
<dbReference type="PANTHER" id="PTHR11404">
    <property type="entry name" value="SUPEROXIDE DISMUTASE 2"/>
    <property type="match status" value="1"/>
</dbReference>
<evidence type="ECO:0000256" key="11">
    <source>
        <dbReference type="ARBA" id="ARBA00049204"/>
    </source>
</evidence>
<evidence type="ECO:0000256" key="12">
    <source>
        <dbReference type="PIRSR" id="PIRSR000349-1"/>
    </source>
</evidence>
<dbReference type="InterPro" id="IPR036314">
    <property type="entry name" value="SOD_C_sf"/>
</dbReference>
<feature type="domain" description="Manganese/iron superoxide dismutase C-terminal" evidence="15">
    <location>
        <begin position="100"/>
        <end position="198"/>
    </location>
</feature>
<dbReference type="InterPro" id="IPR001189">
    <property type="entry name" value="Mn/Fe_SOD"/>
</dbReference>
<evidence type="ECO:0000259" key="15">
    <source>
        <dbReference type="Pfam" id="PF02777"/>
    </source>
</evidence>
<dbReference type="EC" id="1.15.1.1" evidence="13"/>
<dbReference type="PANTHER" id="PTHR11404:SF29">
    <property type="entry name" value="SUPEROXIDE DISMUTASE"/>
    <property type="match status" value="1"/>
</dbReference>
<dbReference type="Gene3D" id="1.10.287.990">
    <property type="entry name" value="Fe,Mn superoxide dismutase (SOD) domain"/>
    <property type="match status" value="1"/>
</dbReference>
<name>A0A0D2FUQ3_9EURO</name>
<evidence type="ECO:0000313" key="16">
    <source>
        <dbReference type="EMBL" id="KIW72138.1"/>
    </source>
</evidence>
<evidence type="ECO:0000313" key="17">
    <source>
        <dbReference type="Proteomes" id="UP000054266"/>
    </source>
</evidence>
<comment type="similarity">
    <text evidence="4 13">Belongs to the iron/manganese superoxide dismutase family.</text>
</comment>
<feature type="binding site" evidence="12">
    <location>
        <position position="165"/>
    </location>
    <ligand>
        <name>Mn(2+)</name>
        <dbReference type="ChEBI" id="CHEBI:29035"/>
    </ligand>
</feature>
<protein>
    <recommendedName>
        <fullName evidence="13">Superoxide dismutase</fullName>
        <ecNumber evidence="13">1.15.1.1</ecNumber>
    </recommendedName>
</protein>
<evidence type="ECO:0000256" key="5">
    <source>
        <dbReference type="ARBA" id="ARBA00011881"/>
    </source>
</evidence>
<accession>A0A0D2FUQ3</accession>
<evidence type="ECO:0000256" key="2">
    <source>
        <dbReference type="ARBA" id="ARBA00002170"/>
    </source>
</evidence>
<comment type="function">
    <text evidence="2">Destroys superoxide anion radicals which are normally produced within the cells and which are toxic to biological systems.</text>
</comment>
<sequence>MPVTYELPSLQYGLDALEPSISGQIMDLHYNRHHRTYITNLNAALGAQAEAASSDNLVKQLELQAVINFNAGGHINHTLFWESLAPASSGYNNISAAAPTLSGAITKRWGSFDAFKVAFETSALAIQGSGWQWLVRDSQTKALELTTSKDQDLPKGAKGIVLGVDMWEHAYYIQYFNNKKEYLTKIWDVINWQTAEKRYKGDPRAAYGSLAGLAGHL</sequence>
<dbReference type="InterPro" id="IPR019832">
    <property type="entry name" value="Mn/Fe_SOD_C"/>
</dbReference>
<dbReference type="GO" id="GO:0030145">
    <property type="term" value="F:manganese ion binding"/>
    <property type="evidence" value="ECO:0007669"/>
    <property type="project" value="TreeGrafter"/>
</dbReference>
<evidence type="ECO:0000256" key="4">
    <source>
        <dbReference type="ARBA" id="ARBA00008714"/>
    </source>
</evidence>
<dbReference type="Pfam" id="PF00081">
    <property type="entry name" value="Sod_Fe_N"/>
    <property type="match status" value="1"/>
</dbReference>
<gene>
    <name evidence="16" type="ORF">PV04_00358</name>
</gene>
<dbReference type="SUPFAM" id="SSF46609">
    <property type="entry name" value="Fe,Mn superoxide dismutase (SOD), N-terminal domain"/>
    <property type="match status" value="1"/>
</dbReference>
<organism evidence="16 17">
    <name type="scientific">Phialophora macrospora</name>
    <dbReference type="NCBI Taxonomy" id="1851006"/>
    <lineage>
        <taxon>Eukaryota</taxon>
        <taxon>Fungi</taxon>
        <taxon>Dikarya</taxon>
        <taxon>Ascomycota</taxon>
        <taxon>Pezizomycotina</taxon>
        <taxon>Eurotiomycetes</taxon>
        <taxon>Chaetothyriomycetidae</taxon>
        <taxon>Chaetothyriales</taxon>
        <taxon>Herpotrichiellaceae</taxon>
        <taxon>Phialophora</taxon>
    </lineage>
</organism>
<dbReference type="Gene3D" id="3.55.40.20">
    <property type="entry name" value="Iron/manganese superoxide dismutase, C-terminal domain"/>
    <property type="match status" value="1"/>
</dbReference>
<dbReference type="FunFam" id="3.55.40.20:FF:000004">
    <property type="entry name" value="Superoxide dismutase [Fe]"/>
    <property type="match status" value="1"/>
</dbReference>
<evidence type="ECO:0000256" key="8">
    <source>
        <dbReference type="ARBA" id="ARBA00023002"/>
    </source>
</evidence>
<dbReference type="GO" id="GO:0005759">
    <property type="term" value="C:mitochondrial matrix"/>
    <property type="evidence" value="ECO:0007669"/>
    <property type="project" value="UniProtKB-SubCell"/>
</dbReference>
<feature type="binding site" evidence="12">
    <location>
        <position position="29"/>
    </location>
    <ligand>
        <name>Mn(2+)</name>
        <dbReference type="ChEBI" id="CHEBI:29035"/>
    </ligand>
</feature>
<dbReference type="STRING" id="5601.A0A0D2FUQ3"/>
<dbReference type="InterPro" id="IPR019833">
    <property type="entry name" value="Mn/Fe_SOD_BS"/>
</dbReference>
<feature type="binding site" evidence="12">
    <location>
        <position position="77"/>
    </location>
    <ligand>
        <name>Mn(2+)</name>
        <dbReference type="ChEBI" id="CHEBI:29035"/>
    </ligand>
</feature>
<dbReference type="EMBL" id="KN846956">
    <property type="protein sequence ID" value="KIW72138.1"/>
    <property type="molecule type" value="Genomic_DNA"/>
</dbReference>
<keyword evidence="17" id="KW-1185">Reference proteome</keyword>
<proteinExistence type="inferred from homology"/>
<keyword evidence="9" id="KW-0496">Mitochondrion</keyword>
<evidence type="ECO:0000256" key="3">
    <source>
        <dbReference type="ARBA" id="ARBA00004305"/>
    </source>
</evidence>
<keyword evidence="7" id="KW-0809">Transit peptide</keyword>
<comment type="cofactor">
    <cofactor evidence="1">
        <name>Mn(2+)</name>
        <dbReference type="ChEBI" id="CHEBI:29035"/>
    </cofactor>
</comment>
<dbReference type="PROSITE" id="PS00088">
    <property type="entry name" value="SOD_MN"/>
    <property type="match status" value="1"/>
</dbReference>
<comment type="catalytic activity">
    <reaction evidence="11 13">
        <text>2 superoxide + 2 H(+) = H2O2 + O2</text>
        <dbReference type="Rhea" id="RHEA:20696"/>
        <dbReference type="ChEBI" id="CHEBI:15378"/>
        <dbReference type="ChEBI" id="CHEBI:15379"/>
        <dbReference type="ChEBI" id="CHEBI:16240"/>
        <dbReference type="ChEBI" id="CHEBI:18421"/>
        <dbReference type="EC" id="1.15.1.1"/>
    </reaction>
</comment>
<dbReference type="InterPro" id="IPR050265">
    <property type="entry name" value="Fe/Mn_Superoxide_Dismutase"/>
</dbReference>
<evidence type="ECO:0000256" key="13">
    <source>
        <dbReference type="RuleBase" id="RU000414"/>
    </source>
</evidence>
<keyword evidence="6 12" id="KW-0479">Metal-binding</keyword>
<dbReference type="GO" id="GO:0004784">
    <property type="term" value="F:superoxide dismutase activity"/>
    <property type="evidence" value="ECO:0007669"/>
    <property type="project" value="UniProtKB-EC"/>
</dbReference>
<comment type="function">
    <text evidence="13">Destroys radicals which are normally produced within the cells and which are toxic to biological systems.</text>
</comment>
<dbReference type="PIRSF" id="PIRSF000349">
    <property type="entry name" value="SODismutase"/>
    <property type="match status" value="1"/>
</dbReference>
<dbReference type="HOGENOM" id="CLU_031625_2_0_1"/>
<evidence type="ECO:0000256" key="7">
    <source>
        <dbReference type="ARBA" id="ARBA00022946"/>
    </source>
</evidence>
<dbReference type="InterPro" id="IPR019831">
    <property type="entry name" value="Mn/Fe_SOD_N"/>
</dbReference>
<dbReference type="SUPFAM" id="SSF54719">
    <property type="entry name" value="Fe,Mn superoxide dismutase (SOD), C-terminal domain"/>
    <property type="match status" value="1"/>
</dbReference>
<evidence type="ECO:0000259" key="14">
    <source>
        <dbReference type="Pfam" id="PF00081"/>
    </source>
</evidence>